<keyword evidence="2" id="KW-1185">Reference proteome</keyword>
<dbReference type="OrthoDB" id="5978115at2759"/>
<name>A0A821P5G7_9NEOP</name>
<protein>
    <submittedName>
        <fullName evidence="1">Uncharacterized protein</fullName>
    </submittedName>
</protein>
<reference evidence="1" key="1">
    <citation type="submission" date="2021-02" db="EMBL/GenBank/DDBJ databases">
        <authorList>
            <person name="Steward A R."/>
        </authorList>
    </citation>
    <scope>NUCLEOTIDE SEQUENCE</scope>
</reference>
<accession>A0A821P5G7</accession>
<dbReference type="EMBL" id="CAJOBZ010000006">
    <property type="protein sequence ID" value="CAF4800030.1"/>
    <property type="molecule type" value="Genomic_DNA"/>
</dbReference>
<evidence type="ECO:0000313" key="2">
    <source>
        <dbReference type="Proteomes" id="UP000663880"/>
    </source>
</evidence>
<gene>
    <name evidence="1" type="ORF">PMACD_LOCUS3385</name>
</gene>
<evidence type="ECO:0000313" key="1">
    <source>
        <dbReference type="EMBL" id="CAF4800030.1"/>
    </source>
</evidence>
<dbReference type="AlphaFoldDB" id="A0A821P5G7"/>
<comment type="caution">
    <text evidence="1">The sequence shown here is derived from an EMBL/GenBank/DDBJ whole genome shotgun (WGS) entry which is preliminary data.</text>
</comment>
<organism evidence="1 2">
    <name type="scientific">Pieris macdunnoughi</name>
    <dbReference type="NCBI Taxonomy" id="345717"/>
    <lineage>
        <taxon>Eukaryota</taxon>
        <taxon>Metazoa</taxon>
        <taxon>Ecdysozoa</taxon>
        <taxon>Arthropoda</taxon>
        <taxon>Hexapoda</taxon>
        <taxon>Insecta</taxon>
        <taxon>Pterygota</taxon>
        <taxon>Neoptera</taxon>
        <taxon>Endopterygota</taxon>
        <taxon>Lepidoptera</taxon>
        <taxon>Glossata</taxon>
        <taxon>Ditrysia</taxon>
        <taxon>Papilionoidea</taxon>
        <taxon>Pieridae</taxon>
        <taxon>Pierinae</taxon>
        <taxon>Pieris</taxon>
    </lineage>
</organism>
<dbReference type="Proteomes" id="UP000663880">
    <property type="component" value="Unassembled WGS sequence"/>
</dbReference>
<proteinExistence type="predicted"/>
<sequence>MTKHDISFKIIRDAFSIYISETGDNDILQELLRVLGTGRGSVKKWSIAAECLVETGCDAIWKLSKDFCKKLRFPCVAYVTITSVFLKI</sequence>